<dbReference type="Gene3D" id="3.40.30.10">
    <property type="entry name" value="Glutaredoxin"/>
    <property type="match status" value="1"/>
</dbReference>
<sequence>MTSISTANKEEPRVIKVAIVSDIVCIWCYFAVRGMEIAIEKLQLPPNTPIKFEFEHRPYLLNPTLKHDETISRQEFVKRHYGEDRWESATVMVEQRSKELGINLAPDSMIFNTLNCHRLLLSAWRKGRDKLQQPLLNDLFEALYLRGEDLTKSEVLTHYAAKVGLMTKHEAMEFIRSDDLKAEVQRMAAIAQRNGVTGVPFVLLDGRWVISGSQTEDVYYPLFQKLVDGKDLQ</sequence>
<dbReference type="SUPFAM" id="SSF52833">
    <property type="entry name" value="Thioredoxin-like"/>
    <property type="match status" value="1"/>
</dbReference>
<dbReference type="PANTHER" id="PTHR13887:SF41">
    <property type="entry name" value="THIOREDOXIN SUPERFAMILY PROTEIN"/>
    <property type="match status" value="1"/>
</dbReference>
<feature type="domain" description="DSBA-like thioredoxin" evidence="1">
    <location>
        <begin position="17"/>
        <end position="217"/>
    </location>
</feature>
<proteinExistence type="predicted"/>
<keyword evidence="3" id="KW-1185">Reference proteome</keyword>
<dbReference type="AlphaFoldDB" id="A0AAV5A4R7"/>
<dbReference type="EMBL" id="BPWL01000003">
    <property type="protein sequence ID" value="GJJ08021.1"/>
    <property type="molecule type" value="Genomic_DNA"/>
</dbReference>
<organism evidence="2 3">
    <name type="scientific">Clathrus columnatus</name>
    <dbReference type="NCBI Taxonomy" id="1419009"/>
    <lineage>
        <taxon>Eukaryota</taxon>
        <taxon>Fungi</taxon>
        <taxon>Dikarya</taxon>
        <taxon>Basidiomycota</taxon>
        <taxon>Agaricomycotina</taxon>
        <taxon>Agaricomycetes</taxon>
        <taxon>Phallomycetidae</taxon>
        <taxon>Phallales</taxon>
        <taxon>Clathraceae</taxon>
        <taxon>Clathrus</taxon>
    </lineage>
</organism>
<gene>
    <name evidence="2" type="ORF">Clacol_002228</name>
</gene>
<dbReference type="Pfam" id="PF01323">
    <property type="entry name" value="DSBA"/>
    <property type="match status" value="1"/>
</dbReference>
<protein>
    <recommendedName>
        <fullName evidence="1">DSBA-like thioredoxin domain-containing protein</fullName>
    </recommendedName>
</protein>
<dbReference type="InterPro" id="IPR001853">
    <property type="entry name" value="DSBA-like_thioredoxin_dom"/>
</dbReference>
<accession>A0AAV5A4R7</accession>
<dbReference type="GO" id="GO:0016491">
    <property type="term" value="F:oxidoreductase activity"/>
    <property type="evidence" value="ECO:0007669"/>
    <property type="project" value="InterPro"/>
</dbReference>
<dbReference type="PANTHER" id="PTHR13887">
    <property type="entry name" value="GLUTATHIONE S-TRANSFERASE KAPPA"/>
    <property type="match status" value="1"/>
</dbReference>
<evidence type="ECO:0000313" key="3">
    <source>
        <dbReference type="Proteomes" id="UP001050691"/>
    </source>
</evidence>
<name>A0AAV5A4R7_9AGAM</name>
<reference evidence="2" key="1">
    <citation type="submission" date="2021-10" db="EMBL/GenBank/DDBJ databases">
        <title>De novo Genome Assembly of Clathrus columnatus (Basidiomycota, Fungi) Using Illumina and Nanopore Sequence Data.</title>
        <authorList>
            <person name="Ogiso-Tanaka E."/>
            <person name="Itagaki H."/>
            <person name="Hosoya T."/>
            <person name="Hosaka K."/>
        </authorList>
    </citation>
    <scope>NUCLEOTIDE SEQUENCE</scope>
    <source>
        <strain evidence="2">MO-923</strain>
    </source>
</reference>
<comment type="caution">
    <text evidence="2">The sequence shown here is derived from an EMBL/GenBank/DDBJ whole genome shotgun (WGS) entry which is preliminary data.</text>
</comment>
<evidence type="ECO:0000259" key="1">
    <source>
        <dbReference type="Pfam" id="PF01323"/>
    </source>
</evidence>
<dbReference type="CDD" id="cd03024">
    <property type="entry name" value="DsbA_FrnE"/>
    <property type="match status" value="1"/>
</dbReference>
<evidence type="ECO:0000313" key="2">
    <source>
        <dbReference type="EMBL" id="GJJ08021.1"/>
    </source>
</evidence>
<dbReference type="InterPro" id="IPR036249">
    <property type="entry name" value="Thioredoxin-like_sf"/>
</dbReference>
<dbReference type="Proteomes" id="UP001050691">
    <property type="component" value="Unassembled WGS sequence"/>
</dbReference>